<gene>
    <name evidence="1" type="ORF">G5C33_17015</name>
</gene>
<proteinExistence type="predicted"/>
<dbReference type="EMBL" id="CP049109">
    <property type="protein sequence ID" value="QIG82011.1"/>
    <property type="molecule type" value="Genomic_DNA"/>
</dbReference>
<dbReference type="SUPFAM" id="SSF55298">
    <property type="entry name" value="YjgF-like"/>
    <property type="match status" value="1"/>
</dbReference>
<dbReference type="PANTHER" id="PTHR43857">
    <property type="entry name" value="BLR7761 PROTEIN"/>
    <property type="match status" value="1"/>
</dbReference>
<accession>A0A6G6YAZ4</accession>
<protein>
    <submittedName>
        <fullName evidence="1">RidA family protein</fullName>
    </submittedName>
</protein>
<dbReference type="CDD" id="cd06154">
    <property type="entry name" value="YjgF_YER057c_UK114_like_6"/>
    <property type="match status" value="1"/>
</dbReference>
<dbReference type="Gene3D" id="3.30.1330.40">
    <property type="entry name" value="RutC-like"/>
    <property type="match status" value="1"/>
</dbReference>
<dbReference type="Proteomes" id="UP000501568">
    <property type="component" value="Chromosome"/>
</dbReference>
<dbReference type="InterPro" id="IPR006175">
    <property type="entry name" value="YjgF/YER057c/UK114"/>
</dbReference>
<organism evidence="1 2">
    <name type="scientific">Stakelama tenebrarum</name>
    <dbReference type="NCBI Taxonomy" id="2711215"/>
    <lineage>
        <taxon>Bacteria</taxon>
        <taxon>Pseudomonadati</taxon>
        <taxon>Pseudomonadota</taxon>
        <taxon>Alphaproteobacteria</taxon>
        <taxon>Sphingomonadales</taxon>
        <taxon>Sphingomonadaceae</taxon>
        <taxon>Stakelama</taxon>
    </lineage>
</organism>
<dbReference type="AlphaFoldDB" id="A0A6G6YAZ4"/>
<dbReference type="PANTHER" id="PTHR43857:SF1">
    <property type="entry name" value="YJGH FAMILY PROTEIN"/>
    <property type="match status" value="1"/>
</dbReference>
<evidence type="ECO:0000313" key="2">
    <source>
        <dbReference type="Proteomes" id="UP000501568"/>
    </source>
</evidence>
<reference evidence="1 2" key="1">
    <citation type="submission" date="2020-02" db="EMBL/GenBank/DDBJ databases">
        <authorList>
            <person name="Zheng R.K."/>
            <person name="Sun C.M."/>
        </authorList>
    </citation>
    <scope>NUCLEOTIDE SEQUENCE [LARGE SCALE GENOMIC DNA]</scope>
    <source>
        <strain evidence="2">zrk23</strain>
    </source>
</reference>
<dbReference type="KEGG" id="spzr:G5C33_17015"/>
<name>A0A6G6YAZ4_9SPHN</name>
<evidence type="ECO:0000313" key="1">
    <source>
        <dbReference type="EMBL" id="QIG82011.1"/>
    </source>
</evidence>
<sequence>MRKRVFSGSPFETPFAYCRAVRTGDTITVAGTAPIEDDGSNTPGDAGVQADRCFAIILRAVEQLGGLGEDIVRTRMYITDPADAELVGAAHGRWMTVAQPAATMVVVSALIDPDWKVEIEADAVVGSRG</sequence>
<keyword evidence="2" id="KW-1185">Reference proteome</keyword>
<dbReference type="InterPro" id="IPR035959">
    <property type="entry name" value="RutC-like_sf"/>
</dbReference>
<dbReference type="Pfam" id="PF01042">
    <property type="entry name" value="Ribonuc_L-PSP"/>
    <property type="match status" value="1"/>
</dbReference>